<evidence type="ECO:0008006" key="3">
    <source>
        <dbReference type="Google" id="ProtNLM"/>
    </source>
</evidence>
<evidence type="ECO:0000313" key="2">
    <source>
        <dbReference type="Proteomes" id="UP000008457"/>
    </source>
</evidence>
<evidence type="ECO:0000313" key="1">
    <source>
        <dbReference type="EMBL" id="AEE95656.1"/>
    </source>
</evidence>
<reference evidence="1 2" key="2">
    <citation type="journal article" date="2011" name="Stand. Genomic Sci.">
        <title>Complete genome sequence of Mahella australiensis type strain (50-1 BON).</title>
        <authorList>
            <person name="Sikorski J."/>
            <person name="Teshima H."/>
            <person name="Nolan M."/>
            <person name="Lucas S."/>
            <person name="Hammon N."/>
            <person name="Deshpande S."/>
            <person name="Cheng J.F."/>
            <person name="Pitluck S."/>
            <person name="Liolios K."/>
            <person name="Pagani I."/>
            <person name="Ivanova N."/>
            <person name="Huntemann M."/>
            <person name="Mavromatis K."/>
            <person name="Ovchinikova G."/>
            <person name="Pati A."/>
            <person name="Tapia R."/>
            <person name="Han C."/>
            <person name="Goodwin L."/>
            <person name="Chen A."/>
            <person name="Palaniappan K."/>
            <person name="Land M."/>
            <person name="Hauser L."/>
            <person name="Ngatchou-Djao O.D."/>
            <person name="Rohde M."/>
            <person name="Pukall R."/>
            <person name="Spring S."/>
            <person name="Abt B."/>
            <person name="Goker M."/>
            <person name="Detter J.C."/>
            <person name="Woyke T."/>
            <person name="Bristow J."/>
            <person name="Markowitz V."/>
            <person name="Hugenholtz P."/>
            <person name="Eisen J.A."/>
            <person name="Kyrpides N.C."/>
            <person name="Klenk H.P."/>
            <person name="Lapidus A."/>
        </authorList>
    </citation>
    <scope>NUCLEOTIDE SEQUENCE [LARGE SCALE GENOMIC DNA]</scope>
    <source>
        <strain evidence="2">DSM 15567 / CIP 107919 / 50-1 BON</strain>
    </source>
</reference>
<name>F3ZYR1_MAHA5</name>
<sequence length="133" mass="15068">MAMKDLLVEDFQDAVGELLVRHKSILDLLSKYQESTARVNRAIVKAVTTCGCIEIDAKKQNIPPDATLSELAELMDTHLKGHLCDDCRDIIEKEMGNNIFYLANICNTLGLNMYDILIKEKEELDTLGYFNMK</sequence>
<protein>
    <recommendedName>
        <fullName evidence="3">DUF1573 domain-containing protein</fullName>
    </recommendedName>
</protein>
<dbReference type="EMBL" id="CP002360">
    <property type="protein sequence ID" value="AEE95656.1"/>
    <property type="molecule type" value="Genomic_DNA"/>
</dbReference>
<dbReference type="HOGENOM" id="CLU_1924187_0_0_9"/>
<dbReference type="AlphaFoldDB" id="F3ZYR1"/>
<dbReference type="STRING" id="697281.Mahau_0440"/>
<organism evidence="1 2">
    <name type="scientific">Mahella australiensis (strain DSM 15567 / CIP 107919 / 50-1 BON)</name>
    <dbReference type="NCBI Taxonomy" id="697281"/>
    <lineage>
        <taxon>Bacteria</taxon>
        <taxon>Bacillati</taxon>
        <taxon>Bacillota</taxon>
        <taxon>Clostridia</taxon>
        <taxon>Thermoanaerobacterales</taxon>
        <taxon>Thermoanaerobacterales Family IV. Incertae Sedis</taxon>
        <taxon>Mahella</taxon>
    </lineage>
</organism>
<keyword evidence="2" id="KW-1185">Reference proteome</keyword>
<gene>
    <name evidence="1" type="ordered locus">Mahau_0440</name>
</gene>
<dbReference type="SUPFAM" id="SSF101386">
    <property type="entry name" value="all-alpha NTP pyrophosphatases"/>
    <property type="match status" value="1"/>
</dbReference>
<reference evidence="2" key="1">
    <citation type="submission" date="2010-11" db="EMBL/GenBank/DDBJ databases">
        <title>The complete genome of Mahella australiensis DSM 15567.</title>
        <authorList>
            <consortium name="US DOE Joint Genome Institute (JGI-PGF)"/>
            <person name="Lucas S."/>
            <person name="Copeland A."/>
            <person name="Lapidus A."/>
            <person name="Bruce D."/>
            <person name="Goodwin L."/>
            <person name="Pitluck S."/>
            <person name="Kyrpides N."/>
            <person name="Mavromatis K."/>
            <person name="Pagani I."/>
            <person name="Ivanova N."/>
            <person name="Teshima H."/>
            <person name="Brettin T."/>
            <person name="Detter J.C."/>
            <person name="Han C."/>
            <person name="Tapia R."/>
            <person name="Land M."/>
            <person name="Hauser L."/>
            <person name="Markowitz V."/>
            <person name="Cheng J.-F."/>
            <person name="Hugenholtz P."/>
            <person name="Woyke T."/>
            <person name="Wu D."/>
            <person name="Spring S."/>
            <person name="Pukall R."/>
            <person name="Steenblock K."/>
            <person name="Schneider S."/>
            <person name="Klenk H.-P."/>
            <person name="Eisen J.A."/>
        </authorList>
    </citation>
    <scope>NUCLEOTIDE SEQUENCE [LARGE SCALE GENOMIC DNA]</scope>
    <source>
        <strain evidence="2">DSM 15567 / CIP 107919 / 50-1 BON</strain>
    </source>
</reference>
<dbReference type="Proteomes" id="UP000008457">
    <property type="component" value="Chromosome"/>
</dbReference>
<proteinExistence type="predicted"/>
<accession>F3ZYR1</accession>
<dbReference type="eggNOG" id="COG1694">
    <property type="taxonomic scope" value="Bacteria"/>
</dbReference>
<dbReference type="KEGG" id="mas:Mahau_0440"/>